<evidence type="ECO:0000313" key="4">
    <source>
        <dbReference type="Proteomes" id="UP000271889"/>
    </source>
</evidence>
<dbReference type="EMBL" id="UYRV01024790">
    <property type="protein sequence ID" value="VDK76260.1"/>
    <property type="molecule type" value="Genomic_DNA"/>
</dbReference>
<protein>
    <recommendedName>
        <fullName evidence="2">ZP domain-containing protein</fullName>
    </recommendedName>
</protein>
<dbReference type="OrthoDB" id="6139674at2759"/>
<evidence type="ECO:0000313" key="3">
    <source>
        <dbReference type="EMBL" id="VDK76260.1"/>
    </source>
</evidence>
<dbReference type="InterPro" id="IPR001507">
    <property type="entry name" value="ZP_dom"/>
</dbReference>
<reference evidence="3 4" key="1">
    <citation type="submission" date="2018-11" db="EMBL/GenBank/DDBJ databases">
        <authorList>
            <consortium name="Pathogen Informatics"/>
        </authorList>
    </citation>
    <scope>NUCLEOTIDE SEQUENCE [LARGE SCALE GENOMIC DNA]</scope>
</reference>
<name>A0A3P6TA88_CYLGO</name>
<gene>
    <name evidence="3" type="ORF">CGOC_LOCUS7214</name>
</gene>
<dbReference type="InterPro" id="IPR057475">
    <property type="entry name" value="CUT_C"/>
</dbReference>
<sequence length="127" mass="14098">ILEGGPNGRPVKYATIGQQVYHQWICESETIDTFCMLVHSCTVDDGKGDEVVPILDANGCALDRYVLNNIEYPEDLAAGQVKKAAEQNTSSSNNHTLSNFCRQQKITSVKIMTYICNVVRAQIMEND</sequence>
<evidence type="ECO:0000259" key="2">
    <source>
        <dbReference type="PROSITE" id="PS51034"/>
    </source>
</evidence>
<dbReference type="PROSITE" id="PS51034">
    <property type="entry name" value="ZP_2"/>
    <property type="match status" value="1"/>
</dbReference>
<dbReference type="PANTHER" id="PTHR22907:SF51">
    <property type="entry name" value="CUTICLIN-1"/>
    <property type="match status" value="1"/>
</dbReference>
<dbReference type="AlphaFoldDB" id="A0A3P6TA88"/>
<proteinExistence type="predicted"/>
<dbReference type="Pfam" id="PF25301">
    <property type="entry name" value="CUT_C"/>
    <property type="match status" value="1"/>
</dbReference>
<organism evidence="3 4">
    <name type="scientific">Cylicostephanus goldi</name>
    <name type="common">Nematode worm</name>
    <dbReference type="NCBI Taxonomy" id="71465"/>
    <lineage>
        <taxon>Eukaryota</taxon>
        <taxon>Metazoa</taxon>
        <taxon>Ecdysozoa</taxon>
        <taxon>Nematoda</taxon>
        <taxon>Chromadorea</taxon>
        <taxon>Rhabditida</taxon>
        <taxon>Rhabditina</taxon>
        <taxon>Rhabditomorpha</taxon>
        <taxon>Strongyloidea</taxon>
        <taxon>Strongylidae</taxon>
        <taxon>Cylicostephanus</taxon>
    </lineage>
</organism>
<feature type="non-terminal residue" evidence="3">
    <location>
        <position position="1"/>
    </location>
</feature>
<dbReference type="Proteomes" id="UP000271889">
    <property type="component" value="Unassembled WGS sequence"/>
</dbReference>
<feature type="domain" description="ZP" evidence="2">
    <location>
        <begin position="1"/>
        <end position="123"/>
    </location>
</feature>
<dbReference type="InterPro" id="IPR051962">
    <property type="entry name" value="Cuticlin"/>
</dbReference>
<keyword evidence="4" id="KW-1185">Reference proteome</keyword>
<keyword evidence="1" id="KW-0732">Signal</keyword>
<accession>A0A3P6TA88</accession>
<dbReference type="PANTHER" id="PTHR22907">
    <property type="entry name" value="GH04558P"/>
    <property type="match status" value="1"/>
</dbReference>
<evidence type="ECO:0000256" key="1">
    <source>
        <dbReference type="ARBA" id="ARBA00022729"/>
    </source>
</evidence>